<organism evidence="2 3">
    <name type="scientific">Candidatus Ornithospirochaeta stercoravium</name>
    <dbReference type="NCBI Taxonomy" id="2840897"/>
    <lineage>
        <taxon>Bacteria</taxon>
        <taxon>Pseudomonadati</taxon>
        <taxon>Spirochaetota</taxon>
        <taxon>Spirochaetia</taxon>
        <taxon>Spirochaetales</taxon>
        <taxon>Spirochaetaceae</taxon>
        <taxon>Spirochaetaceae incertae sedis</taxon>
        <taxon>Candidatus Ornithospirochaeta</taxon>
    </lineage>
</organism>
<dbReference type="PANTHER" id="PTHR42941:SF1">
    <property type="entry name" value="SLL1037 PROTEIN"/>
    <property type="match status" value="1"/>
</dbReference>
<feature type="chain" id="PRO_5039293803" evidence="1">
    <location>
        <begin position="21"/>
        <end position="322"/>
    </location>
</feature>
<dbReference type="Proteomes" id="UP000810292">
    <property type="component" value="Unassembled WGS sequence"/>
</dbReference>
<accession>A0A9D9NE79</accession>
<dbReference type="NCBIfam" id="TIGR02122">
    <property type="entry name" value="TRAP_TAXI"/>
    <property type="match status" value="1"/>
</dbReference>
<dbReference type="PROSITE" id="PS51470">
    <property type="entry name" value="FG_GAP"/>
    <property type="match status" value="1"/>
</dbReference>
<evidence type="ECO:0000313" key="2">
    <source>
        <dbReference type="EMBL" id="MBO8469970.1"/>
    </source>
</evidence>
<comment type="caution">
    <text evidence="2">The sequence shown here is derived from an EMBL/GenBank/DDBJ whole genome shotgun (WGS) entry which is preliminary data.</text>
</comment>
<gene>
    <name evidence="2" type="ORF">IAA72_09335</name>
</gene>
<dbReference type="InterPro" id="IPR013519">
    <property type="entry name" value="Int_alpha_beta-p"/>
</dbReference>
<dbReference type="PANTHER" id="PTHR42941">
    <property type="entry name" value="SLL1037 PROTEIN"/>
    <property type="match status" value="1"/>
</dbReference>
<dbReference type="Pfam" id="PF16868">
    <property type="entry name" value="NMT1_3"/>
    <property type="match status" value="1"/>
</dbReference>
<dbReference type="SUPFAM" id="SSF53850">
    <property type="entry name" value="Periplasmic binding protein-like II"/>
    <property type="match status" value="1"/>
</dbReference>
<keyword evidence="1" id="KW-0732">Signal</keyword>
<protein>
    <submittedName>
        <fullName evidence="2">TAXI family TRAP transporter solute-binding subunit</fullName>
    </submittedName>
</protein>
<feature type="signal peptide" evidence="1">
    <location>
        <begin position="1"/>
        <end position="20"/>
    </location>
</feature>
<dbReference type="AlphaFoldDB" id="A0A9D9NE79"/>
<dbReference type="Gene3D" id="3.40.190.10">
    <property type="entry name" value="Periplasmic binding protein-like II"/>
    <property type="match status" value="2"/>
</dbReference>
<dbReference type="InterPro" id="IPR011852">
    <property type="entry name" value="TRAP_TAXI"/>
</dbReference>
<proteinExistence type="predicted"/>
<reference evidence="2" key="1">
    <citation type="submission" date="2020-10" db="EMBL/GenBank/DDBJ databases">
        <authorList>
            <person name="Gilroy R."/>
        </authorList>
    </citation>
    <scope>NUCLEOTIDE SEQUENCE</scope>
    <source>
        <strain evidence="2">14700</strain>
    </source>
</reference>
<dbReference type="EMBL" id="JADIMF010000152">
    <property type="protein sequence ID" value="MBO8469970.1"/>
    <property type="molecule type" value="Genomic_DNA"/>
</dbReference>
<reference evidence="2" key="2">
    <citation type="journal article" date="2021" name="PeerJ">
        <title>Extensive microbial diversity within the chicken gut microbiome revealed by metagenomics and culture.</title>
        <authorList>
            <person name="Gilroy R."/>
            <person name="Ravi A."/>
            <person name="Getino M."/>
            <person name="Pursley I."/>
            <person name="Horton D.L."/>
            <person name="Alikhan N.F."/>
            <person name="Baker D."/>
            <person name="Gharbi K."/>
            <person name="Hall N."/>
            <person name="Watson M."/>
            <person name="Adriaenssens E.M."/>
            <person name="Foster-Nyarko E."/>
            <person name="Jarju S."/>
            <person name="Secka A."/>
            <person name="Antonio M."/>
            <person name="Oren A."/>
            <person name="Chaudhuri R.R."/>
            <person name="La Ragione R."/>
            <person name="Hildebrand F."/>
            <person name="Pallen M.J."/>
        </authorList>
    </citation>
    <scope>NUCLEOTIDE SEQUENCE</scope>
    <source>
        <strain evidence="2">14700</strain>
    </source>
</reference>
<evidence type="ECO:0000256" key="1">
    <source>
        <dbReference type="SAM" id="SignalP"/>
    </source>
</evidence>
<name>A0A9D9NE79_9SPIO</name>
<sequence>MKKTLTLMMVLFISISMIFAGGSSEASSSKGELRFGTGGDQGTYYGFGNVLAQRISTETDTKVVAVASNGSQDNIEMMDMNYYQLGFVQSDVMSYAYNGTNLFDGMPIDNFSTLASLYMEQVQIVTLNPNIKTVADLKGKTVSIGSSGSGVYYNAIDVLGAYGLTEKDITPTYQSFGDSVDSLQDGKIDAAFVVAGAPTVAVSTLASSRPVYLVSIDDEHFEKLVEASPYYSRNVIGKDVYGTAEDCNTVAVNAVVIARDDVSEDAAYDIVSTIFNDKEEIAQSHNKGAELNLEFAASITNIPYHPGAAKYFAEQGYTVPVK</sequence>
<evidence type="ECO:0000313" key="3">
    <source>
        <dbReference type="Proteomes" id="UP000810292"/>
    </source>
</evidence>